<dbReference type="InterPro" id="IPR009675">
    <property type="entry name" value="TPX2_fam"/>
</dbReference>
<dbReference type="EMBL" id="KZ772733">
    <property type="protein sequence ID" value="PTQ36771.1"/>
    <property type="molecule type" value="Genomic_DNA"/>
</dbReference>
<evidence type="ECO:0000256" key="4">
    <source>
        <dbReference type="ARBA" id="ARBA00022701"/>
    </source>
</evidence>
<feature type="compositionally biased region" description="Polar residues" evidence="6">
    <location>
        <begin position="130"/>
        <end position="145"/>
    </location>
</feature>
<dbReference type="AlphaFoldDB" id="A0A2R6WSD7"/>
<keyword evidence="4" id="KW-0493">Microtubule</keyword>
<feature type="compositionally biased region" description="Polar residues" evidence="6">
    <location>
        <begin position="87"/>
        <end position="100"/>
    </location>
</feature>
<name>A0A2R6WSD7_MARPO</name>
<feature type="compositionally biased region" description="Polar residues" evidence="6">
    <location>
        <begin position="191"/>
        <end position="223"/>
    </location>
</feature>
<dbReference type="GO" id="GO:0005874">
    <property type="term" value="C:microtubule"/>
    <property type="evidence" value="ECO:0007669"/>
    <property type="project" value="UniProtKB-KW"/>
</dbReference>
<dbReference type="GO" id="GO:0005819">
    <property type="term" value="C:spindle"/>
    <property type="evidence" value="ECO:0007669"/>
    <property type="project" value="InterPro"/>
</dbReference>
<dbReference type="Pfam" id="PF06886">
    <property type="entry name" value="TPX2"/>
    <property type="match status" value="1"/>
</dbReference>
<organism evidence="8 9">
    <name type="scientific">Marchantia polymorpha</name>
    <name type="common">Common liverwort</name>
    <name type="synonym">Marchantia aquatica</name>
    <dbReference type="NCBI Taxonomy" id="3197"/>
    <lineage>
        <taxon>Eukaryota</taxon>
        <taxon>Viridiplantae</taxon>
        <taxon>Streptophyta</taxon>
        <taxon>Embryophyta</taxon>
        <taxon>Marchantiophyta</taxon>
        <taxon>Marchantiopsida</taxon>
        <taxon>Marchantiidae</taxon>
        <taxon>Marchantiales</taxon>
        <taxon>Marchantiaceae</taxon>
        <taxon>Marchantia</taxon>
    </lineage>
</organism>
<dbReference type="Gramene" id="Mp1g24770.1">
    <property type="protein sequence ID" value="Mp1g24770.1.cds"/>
    <property type="gene ID" value="Mp1g24770"/>
</dbReference>
<feature type="region of interest" description="Disordered" evidence="6">
    <location>
        <begin position="497"/>
        <end position="532"/>
    </location>
</feature>
<evidence type="ECO:0000256" key="2">
    <source>
        <dbReference type="ARBA" id="ARBA00005885"/>
    </source>
</evidence>
<protein>
    <recommendedName>
        <fullName evidence="7">TPX2 C-terminal domain-containing protein</fullName>
    </recommendedName>
</protein>
<comment type="subcellular location">
    <subcellularLocation>
        <location evidence="1">Cytoplasm</location>
        <location evidence="1">Cytoskeleton</location>
    </subcellularLocation>
</comment>
<comment type="similarity">
    <text evidence="2">Belongs to the TPX2 family.</text>
</comment>
<feature type="compositionally biased region" description="Basic and acidic residues" evidence="6">
    <location>
        <begin position="913"/>
        <end position="930"/>
    </location>
</feature>
<feature type="compositionally biased region" description="Basic and acidic residues" evidence="6">
    <location>
        <begin position="754"/>
        <end position="767"/>
    </location>
</feature>
<proteinExistence type="inferred from homology"/>
<dbReference type="Proteomes" id="UP000244005">
    <property type="component" value="Unassembled WGS sequence"/>
</dbReference>
<dbReference type="OrthoDB" id="1937095at2759"/>
<evidence type="ECO:0000256" key="3">
    <source>
        <dbReference type="ARBA" id="ARBA00022490"/>
    </source>
</evidence>
<feature type="compositionally biased region" description="Basic and acidic residues" evidence="6">
    <location>
        <begin position="337"/>
        <end position="349"/>
    </location>
</feature>
<evidence type="ECO:0000256" key="6">
    <source>
        <dbReference type="SAM" id="MobiDB-lite"/>
    </source>
</evidence>
<sequence>MEIPELNLSECESIFVRDDFYENIQAPKFHDFCSNEDPVSDVDAYFRRLGGKSPRQSADRFADQNASKPTKEPTVLKPPGLPKAPLSSMTLNSDATSSVPKASAAGLKKAKPAVPLLNPLTKSQDKASSKNKIYQRVSTLSNAPVSSSSSALDGKVSDPVLAPCAVKSFQASENTDPNGHSQPRRKVGNVGRSNSEESSVSTATEGSGSGSVRASIQTTSNSKDAIDRLALTKSQSQIPKPPKARSESTTRGVTDPAAVELPELKDRKRKPILRPAEAGALKVSDLKSRVSKQQRKSSTFSDGDSCSGVSDLGSSSHKVARIVCSDPPPPSSNTAAADKRATRRSSDNARRRRASGGLSQRHGRRALLSGPKSNLNPAPESSPKVEAHVSLSSPIQFGSNHTTKQLPSTEEQTVVTNVAVPKDSSTAEVSFVSGPIVPSTSWIDATEKRRSNDEVGVLSYSQILSRNGTSTRDSVEEAPCMAEETMGDVLLQKLQSLQLQAEDSPRAAEGQQQSSSATGGQDASMEAEAEACSGAHVNVPANAHAEVLPSDDLKVAGADSHLRKSPCLSEVRVVPHEADEELETSDGVEDLDVHTPVDASKADSCQDTRSAGDMVVEVDPDDVIESLQNLQLQHREVSSFHGFETSGCPPVTVGVARGESSLAVNNGLDNTLCISAEDSEPCLQDIHAGIHPTEQNVASSCSQGKKTEEAFRSLKRVLSKGPSRESHDSEPGLSNSKGGHFFMDNQQKRSNKRKSIELGPHRTEHKLATASTAVHADEQRKAKVSSQSSIAPIAPISHSQLSTSASRVAASSSISAQHKKMKTTCPQPFRLRTEERGALKEVEFNKKIELYLSAKEKMQNATFQFTTSKDVRSTVKPPRVPCKDTKTSVKQVQQHTQARAAERALFNMQVTEKSIRTDEERQEKEKRMQQDADEEIKRMRKQMVPHAQKMPFFDRPFKPHRSTKTLTVPSSPKFHLKAKKTCARTGTQE</sequence>
<feature type="compositionally biased region" description="Polar residues" evidence="6">
    <location>
        <begin position="390"/>
        <end position="412"/>
    </location>
</feature>
<gene>
    <name evidence="8" type="ORF">MARPO_0061s0044</name>
</gene>
<feature type="domain" description="TPX2 C-terminal" evidence="7">
    <location>
        <begin position="895"/>
        <end position="967"/>
    </location>
</feature>
<evidence type="ECO:0000313" key="8">
    <source>
        <dbReference type="EMBL" id="PTQ36771.1"/>
    </source>
</evidence>
<feature type="compositionally biased region" description="Low complexity" evidence="6">
    <location>
        <begin position="507"/>
        <end position="524"/>
    </location>
</feature>
<dbReference type="GO" id="GO:0060236">
    <property type="term" value="P:regulation of mitotic spindle organization"/>
    <property type="evidence" value="ECO:0007669"/>
    <property type="project" value="InterPro"/>
</dbReference>
<keyword evidence="5" id="KW-0206">Cytoskeleton</keyword>
<evidence type="ECO:0000256" key="5">
    <source>
        <dbReference type="ARBA" id="ARBA00023212"/>
    </source>
</evidence>
<accession>A0A2R6WSD7</accession>
<dbReference type="PANTHER" id="PTHR14326:SF58">
    <property type="entry name" value="TPX2 (TARGETING PROTEIN FOR XKLP2) PROTEIN FAMILY"/>
    <property type="match status" value="1"/>
</dbReference>
<evidence type="ECO:0000256" key="1">
    <source>
        <dbReference type="ARBA" id="ARBA00004245"/>
    </source>
</evidence>
<feature type="compositionally biased region" description="Polar residues" evidence="6">
    <location>
        <begin position="169"/>
        <end position="181"/>
    </location>
</feature>
<feature type="region of interest" description="Disordered" evidence="6">
    <location>
        <begin position="47"/>
        <end position="412"/>
    </location>
</feature>
<keyword evidence="9" id="KW-1185">Reference proteome</keyword>
<evidence type="ECO:0000313" key="9">
    <source>
        <dbReference type="Proteomes" id="UP000244005"/>
    </source>
</evidence>
<keyword evidence="3" id="KW-0963">Cytoplasm</keyword>
<feature type="compositionally biased region" description="Low complexity" evidence="6">
    <location>
        <begin position="296"/>
        <end position="316"/>
    </location>
</feature>
<feature type="region of interest" description="Disordered" evidence="6">
    <location>
        <begin position="717"/>
        <end position="789"/>
    </location>
</feature>
<feature type="region of interest" description="Disordered" evidence="6">
    <location>
        <begin position="911"/>
        <end position="989"/>
    </location>
</feature>
<reference evidence="9" key="1">
    <citation type="journal article" date="2017" name="Cell">
        <title>Insights into land plant evolution garnered from the Marchantia polymorpha genome.</title>
        <authorList>
            <person name="Bowman J.L."/>
            <person name="Kohchi T."/>
            <person name="Yamato K.T."/>
            <person name="Jenkins J."/>
            <person name="Shu S."/>
            <person name="Ishizaki K."/>
            <person name="Yamaoka S."/>
            <person name="Nishihama R."/>
            <person name="Nakamura Y."/>
            <person name="Berger F."/>
            <person name="Adam C."/>
            <person name="Aki S.S."/>
            <person name="Althoff F."/>
            <person name="Araki T."/>
            <person name="Arteaga-Vazquez M.A."/>
            <person name="Balasubrmanian S."/>
            <person name="Barry K."/>
            <person name="Bauer D."/>
            <person name="Boehm C.R."/>
            <person name="Briginshaw L."/>
            <person name="Caballero-Perez J."/>
            <person name="Catarino B."/>
            <person name="Chen F."/>
            <person name="Chiyoda S."/>
            <person name="Chovatia M."/>
            <person name="Davies K.M."/>
            <person name="Delmans M."/>
            <person name="Demura T."/>
            <person name="Dierschke T."/>
            <person name="Dolan L."/>
            <person name="Dorantes-Acosta A.E."/>
            <person name="Eklund D.M."/>
            <person name="Florent S.N."/>
            <person name="Flores-Sandoval E."/>
            <person name="Fujiyama A."/>
            <person name="Fukuzawa H."/>
            <person name="Galik B."/>
            <person name="Grimanelli D."/>
            <person name="Grimwood J."/>
            <person name="Grossniklaus U."/>
            <person name="Hamada T."/>
            <person name="Haseloff J."/>
            <person name="Hetherington A.J."/>
            <person name="Higo A."/>
            <person name="Hirakawa Y."/>
            <person name="Hundley H.N."/>
            <person name="Ikeda Y."/>
            <person name="Inoue K."/>
            <person name="Inoue S.I."/>
            <person name="Ishida S."/>
            <person name="Jia Q."/>
            <person name="Kakita M."/>
            <person name="Kanazawa T."/>
            <person name="Kawai Y."/>
            <person name="Kawashima T."/>
            <person name="Kennedy M."/>
            <person name="Kinose K."/>
            <person name="Kinoshita T."/>
            <person name="Kohara Y."/>
            <person name="Koide E."/>
            <person name="Komatsu K."/>
            <person name="Kopischke S."/>
            <person name="Kubo M."/>
            <person name="Kyozuka J."/>
            <person name="Lagercrantz U."/>
            <person name="Lin S.S."/>
            <person name="Lindquist E."/>
            <person name="Lipzen A.M."/>
            <person name="Lu C.W."/>
            <person name="De Luna E."/>
            <person name="Martienssen R.A."/>
            <person name="Minamino N."/>
            <person name="Mizutani M."/>
            <person name="Mizutani M."/>
            <person name="Mochizuki N."/>
            <person name="Monte I."/>
            <person name="Mosher R."/>
            <person name="Nagasaki H."/>
            <person name="Nakagami H."/>
            <person name="Naramoto S."/>
            <person name="Nishitani K."/>
            <person name="Ohtani M."/>
            <person name="Okamoto T."/>
            <person name="Okumura M."/>
            <person name="Phillips J."/>
            <person name="Pollak B."/>
            <person name="Reinders A."/>
            <person name="Rovekamp M."/>
            <person name="Sano R."/>
            <person name="Sawa S."/>
            <person name="Schmid M.W."/>
            <person name="Shirakawa M."/>
            <person name="Solano R."/>
            <person name="Spunde A."/>
            <person name="Suetsugu N."/>
            <person name="Sugano S."/>
            <person name="Sugiyama A."/>
            <person name="Sun R."/>
            <person name="Suzuki Y."/>
            <person name="Takenaka M."/>
            <person name="Takezawa D."/>
            <person name="Tomogane H."/>
            <person name="Tsuzuki M."/>
            <person name="Ueda T."/>
            <person name="Umeda M."/>
            <person name="Ward J.M."/>
            <person name="Watanabe Y."/>
            <person name="Yazaki K."/>
            <person name="Yokoyama R."/>
            <person name="Yoshitake Y."/>
            <person name="Yotsui I."/>
            <person name="Zachgo S."/>
            <person name="Schmutz J."/>
        </authorList>
    </citation>
    <scope>NUCLEOTIDE SEQUENCE [LARGE SCALE GENOMIC DNA]</scope>
    <source>
        <strain evidence="9">Tak-1</strain>
    </source>
</reference>
<dbReference type="PANTHER" id="PTHR14326">
    <property type="entry name" value="TARGETING PROTEIN FOR XKLP2"/>
    <property type="match status" value="1"/>
</dbReference>
<dbReference type="InterPro" id="IPR027329">
    <property type="entry name" value="TPX2_C"/>
</dbReference>
<evidence type="ECO:0000259" key="7">
    <source>
        <dbReference type="Pfam" id="PF06886"/>
    </source>
</evidence>